<dbReference type="Gene3D" id="2.40.420.20">
    <property type="match status" value="1"/>
</dbReference>
<feature type="domain" description="Multidrug resistance protein MdtA-like barrel-sandwich hybrid" evidence="5">
    <location>
        <begin position="64"/>
        <end position="199"/>
    </location>
</feature>
<dbReference type="Pfam" id="PF25917">
    <property type="entry name" value="BSH_RND"/>
    <property type="match status" value="1"/>
</dbReference>
<evidence type="ECO:0000256" key="3">
    <source>
        <dbReference type="SAM" id="Coils"/>
    </source>
</evidence>
<dbReference type="Pfam" id="PF25944">
    <property type="entry name" value="Beta-barrel_RND"/>
    <property type="match status" value="1"/>
</dbReference>
<reference evidence="8" key="1">
    <citation type="submission" date="2021-03" db="EMBL/GenBank/DDBJ databases">
        <title>Description of Psychrosphaera ytuae sp. nov. isolated from deep sea sediment of South China Sea.</title>
        <authorList>
            <person name="Zhang J."/>
            <person name="Xu X.-D."/>
        </authorList>
    </citation>
    <scope>NUCLEOTIDE SEQUENCE</scope>
    <source>
        <strain evidence="8">MTZ26</strain>
    </source>
</reference>
<dbReference type="Proteomes" id="UP000682739">
    <property type="component" value="Chromosome"/>
</dbReference>
<evidence type="ECO:0000313" key="9">
    <source>
        <dbReference type="Proteomes" id="UP000682739"/>
    </source>
</evidence>
<protein>
    <submittedName>
        <fullName evidence="8">Efflux RND transporter periplasmic adaptor subunit</fullName>
    </submittedName>
</protein>
<feature type="domain" description="Multidrug resistance protein MdtA-like C-terminal permuted SH3" evidence="7">
    <location>
        <begin position="298"/>
        <end position="354"/>
    </location>
</feature>
<dbReference type="Pfam" id="PF25876">
    <property type="entry name" value="HH_MFP_RND"/>
    <property type="match status" value="1"/>
</dbReference>
<dbReference type="InterPro" id="IPR006143">
    <property type="entry name" value="RND_pump_MFP"/>
</dbReference>
<dbReference type="PROSITE" id="PS51257">
    <property type="entry name" value="PROKAR_LIPOPROTEIN"/>
    <property type="match status" value="1"/>
</dbReference>
<dbReference type="EMBL" id="CP072110">
    <property type="protein sequence ID" value="QTH64375.1"/>
    <property type="molecule type" value="Genomic_DNA"/>
</dbReference>
<dbReference type="SUPFAM" id="SSF111369">
    <property type="entry name" value="HlyD-like secretion proteins"/>
    <property type="match status" value="1"/>
</dbReference>
<dbReference type="RefSeq" id="WP_208832430.1">
    <property type="nucleotide sequence ID" value="NZ_CP072110.1"/>
</dbReference>
<dbReference type="InterPro" id="IPR058627">
    <property type="entry name" value="MdtA-like_C"/>
</dbReference>
<dbReference type="FunFam" id="2.40.420.20:FF:000001">
    <property type="entry name" value="Efflux RND transporter periplasmic adaptor subunit"/>
    <property type="match status" value="1"/>
</dbReference>
<accession>A0A975DEX1</accession>
<dbReference type="Gene3D" id="1.10.287.470">
    <property type="entry name" value="Helix hairpin bin"/>
    <property type="match status" value="1"/>
</dbReference>
<dbReference type="InterPro" id="IPR058625">
    <property type="entry name" value="MdtA-like_BSH"/>
</dbReference>
<dbReference type="Gene3D" id="2.40.50.100">
    <property type="match status" value="1"/>
</dbReference>
<evidence type="ECO:0000259" key="6">
    <source>
        <dbReference type="Pfam" id="PF25944"/>
    </source>
</evidence>
<comment type="similarity">
    <text evidence="2">Belongs to the membrane fusion protein (MFP) (TC 8.A.1) family.</text>
</comment>
<dbReference type="AlphaFoldDB" id="A0A975DEX1"/>
<feature type="domain" description="Multidrug resistance protein MdtA-like alpha-helical hairpin" evidence="4">
    <location>
        <begin position="105"/>
        <end position="173"/>
    </location>
</feature>
<evidence type="ECO:0000259" key="5">
    <source>
        <dbReference type="Pfam" id="PF25917"/>
    </source>
</evidence>
<organism evidence="8 9">
    <name type="scientific">Psychrosphaera ytuae</name>
    <dbReference type="NCBI Taxonomy" id="2820710"/>
    <lineage>
        <taxon>Bacteria</taxon>
        <taxon>Pseudomonadati</taxon>
        <taxon>Pseudomonadota</taxon>
        <taxon>Gammaproteobacteria</taxon>
        <taxon>Alteromonadales</taxon>
        <taxon>Pseudoalteromonadaceae</taxon>
        <taxon>Psychrosphaera</taxon>
    </lineage>
</organism>
<dbReference type="PANTHER" id="PTHR30158:SF10">
    <property type="entry name" value="CATION EFFLUX PUMP"/>
    <property type="match status" value="1"/>
</dbReference>
<sequence>MKKMFQLGVVSLALATVIGCSESGAPQQQAASTPPPPPIDVASVSPMEITDWYTYTSRIQAPEEVQLKPRVSGIIESVNYREGDLVQQGEVLFTLDQRPFNAEVKSLEAQLERAKAALKQAESEYLRATKLNKTNAISAEETEARRANFDQRQADVSAITASLNIAKLNLEFSSIEAPISGRASIALHTKGNTVNANSTVLTSIVSTDAMYAYFDIDERTWNSEFNDLQSVIGLPVRLELIGSKGQSKFGKLDFVNNTINPNTGTLKVRARFDNADHKLMPGAFARVSIAPTDFEQHIVVPDRAIGTDLKNKFILVVNEDNSLGYRPITVGKRLGDYRIVESGLKAGETIVVNGPAKVGPGMTITPRSVSLQLPENLLVSEFKKHMTNEHTVMGSK</sequence>
<feature type="coiled-coil region" evidence="3">
    <location>
        <begin position="101"/>
        <end position="131"/>
    </location>
</feature>
<dbReference type="GO" id="GO:0005886">
    <property type="term" value="C:plasma membrane"/>
    <property type="evidence" value="ECO:0007669"/>
    <property type="project" value="UniProtKB-SubCell"/>
</dbReference>
<dbReference type="PANTHER" id="PTHR30158">
    <property type="entry name" value="ACRA/E-RELATED COMPONENT OF DRUG EFFLUX TRANSPORTER"/>
    <property type="match status" value="1"/>
</dbReference>
<dbReference type="NCBIfam" id="TIGR01730">
    <property type="entry name" value="RND_mfp"/>
    <property type="match status" value="1"/>
</dbReference>
<feature type="domain" description="Multidrug resistance protein MdtA-like beta-barrel" evidence="6">
    <location>
        <begin position="235"/>
        <end position="290"/>
    </location>
</feature>
<dbReference type="GO" id="GO:0022857">
    <property type="term" value="F:transmembrane transporter activity"/>
    <property type="evidence" value="ECO:0007669"/>
    <property type="project" value="InterPro"/>
</dbReference>
<dbReference type="Gene3D" id="2.40.30.170">
    <property type="match status" value="1"/>
</dbReference>
<dbReference type="GO" id="GO:0046677">
    <property type="term" value="P:response to antibiotic"/>
    <property type="evidence" value="ECO:0007669"/>
    <property type="project" value="TreeGrafter"/>
</dbReference>
<evidence type="ECO:0000256" key="2">
    <source>
        <dbReference type="ARBA" id="ARBA00009477"/>
    </source>
</evidence>
<dbReference type="InterPro" id="IPR058626">
    <property type="entry name" value="MdtA-like_b-barrel"/>
</dbReference>
<keyword evidence="3" id="KW-0175">Coiled coil</keyword>
<dbReference type="Pfam" id="PF25967">
    <property type="entry name" value="RND-MFP_C"/>
    <property type="match status" value="1"/>
</dbReference>
<dbReference type="KEGG" id="psym:J1N51_02490"/>
<keyword evidence="9" id="KW-1185">Reference proteome</keyword>
<evidence type="ECO:0000256" key="1">
    <source>
        <dbReference type="ARBA" id="ARBA00004519"/>
    </source>
</evidence>
<name>A0A975DEX1_9GAMM</name>
<proteinExistence type="inferred from homology"/>
<comment type="subcellular location">
    <subcellularLocation>
        <location evidence="1">Cell inner membrane</location>
        <topology evidence="1">Lipid-anchor</topology>
    </subcellularLocation>
</comment>
<gene>
    <name evidence="8" type="ORF">J1N51_02490</name>
</gene>
<evidence type="ECO:0000313" key="8">
    <source>
        <dbReference type="EMBL" id="QTH64375.1"/>
    </source>
</evidence>
<dbReference type="InterPro" id="IPR058624">
    <property type="entry name" value="MdtA-like_HH"/>
</dbReference>
<evidence type="ECO:0000259" key="7">
    <source>
        <dbReference type="Pfam" id="PF25967"/>
    </source>
</evidence>
<evidence type="ECO:0000259" key="4">
    <source>
        <dbReference type="Pfam" id="PF25876"/>
    </source>
</evidence>